<evidence type="ECO:0000313" key="2">
    <source>
        <dbReference type="Proteomes" id="UP000054477"/>
    </source>
</evidence>
<dbReference type="HOGENOM" id="CLU_1661056_0_0_1"/>
<gene>
    <name evidence="1" type="ORF">K443DRAFT_14365</name>
</gene>
<name>A0A0C9WMX9_9AGAR</name>
<reference evidence="1 2" key="1">
    <citation type="submission" date="2014-04" db="EMBL/GenBank/DDBJ databases">
        <authorList>
            <consortium name="DOE Joint Genome Institute"/>
            <person name="Kuo A."/>
            <person name="Kohler A."/>
            <person name="Nagy L.G."/>
            <person name="Floudas D."/>
            <person name="Copeland A."/>
            <person name="Barry K.W."/>
            <person name="Cichocki N."/>
            <person name="Veneault-Fourrey C."/>
            <person name="LaButti K."/>
            <person name="Lindquist E.A."/>
            <person name="Lipzen A."/>
            <person name="Lundell T."/>
            <person name="Morin E."/>
            <person name="Murat C."/>
            <person name="Sun H."/>
            <person name="Tunlid A."/>
            <person name="Henrissat B."/>
            <person name="Grigoriev I.V."/>
            <person name="Hibbett D.S."/>
            <person name="Martin F."/>
            <person name="Nordberg H.P."/>
            <person name="Cantor M.N."/>
            <person name="Hua S.X."/>
        </authorList>
    </citation>
    <scope>NUCLEOTIDE SEQUENCE [LARGE SCALE GENOMIC DNA]</scope>
    <source>
        <strain evidence="1 2">LaAM-08-1</strain>
    </source>
</reference>
<dbReference type="AlphaFoldDB" id="A0A0C9WMX9"/>
<accession>A0A0C9WMX9</accession>
<proteinExistence type="predicted"/>
<dbReference type="EMBL" id="KN839002">
    <property type="protein sequence ID" value="KIJ91475.1"/>
    <property type="molecule type" value="Genomic_DNA"/>
</dbReference>
<dbReference type="Proteomes" id="UP000054477">
    <property type="component" value="Unassembled WGS sequence"/>
</dbReference>
<sequence length="159" mass="18161">MAELCARVDQGALRCHDVLPPFFIASSERVSSDSPFATTYKSPSVLPRDPDLLPQFPYRKLHQVLLASSQDVWSLLYISFLCSWKGRAMPEIRVILRRGGGRSTREASRDYLDLEERRSSYAHSLSRVHGPHTNLSKVPFALCYLRSVLPFYTRFQEVA</sequence>
<keyword evidence="2" id="KW-1185">Reference proteome</keyword>
<organism evidence="1 2">
    <name type="scientific">Laccaria amethystina LaAM-08-1</name>
    <dbReference type="NCBI Taxonomy" id="1095629"/>
    <lineage>
        <taxon>Eukaryota</taxon>
        <taxon>Fungi</taxon>
        <taxon>Dikarya</taxon>
        <taxon>Basidiomycota</taxon>
        <taxon>Agaricomycotina</taxon>
        <taxon>Agaricomycetes</taxon>
        <taxon>Agaricomycetidae</taxon>
        <taxon>Agaricales</taxon>
        <taxon>Agaricineae</taxon>
        <taxon>Hydnangiaceae</taxon>
        <taxon>Laccaria</taxon>
    </lineage>
</organism>
<reference evidence="2" key="2">
    <citation type="submission" date="2015-01" db="EMBL/GenBank/DDBJ databases">
        <title>Evolutionary Origins and Diversification of the Mycorrhizal Mutualists.</title>
        <authorList>
            <consortium name="DOE Joint Genome Institute"/>
            <consortium name="Mycorrhizal Genomics Consortium"/>
            <person name="Kohler A."/>
            <person name="Kuo A."/>
            <person name="Nagy L.G."/>
            <person name="Floudas D."/>
            <person name="Copeland A."/>
            <person name="Barry K.W."/>
            <person name="Cichocki N."/>
            <person name="Veneault-Fourrey C."/>
            <person name="LaButti K."/>
            <person name="Lindquist E.A."/>
            <person name="Lipzen A."/>
            <person name="Lundell T."/>
            <person name="Morin E."/>
            <person name="Murat C."/>
            <person name="Riley R."/>
            <person name="Ohm R."/>
            <person name="Sun H."/>
            <person name="Tunlid A."/>
            <person name="Henrissat B."/>
            <person name="Grigoriev I.V."/>
            <person name="Hibbett D.S."/>
            <person name="Martin F."/>
        </authorList>
    </citation>
    <scope>NUCLEOTIDE SEQUENCE [LARGE SCALE GENOMIC DNA]</scope>
    <source>
        <strain evidence="2">LaAM-08-1</strain>
    </source>
</reference>
<protein>
    <submittedName>
        <fullName evidence="1">Uncharacterized protein</fullName>
    </submittedName>
</protein>
<evidence type="ECO:0000313" key="1">
    <source>
        <dbReference type="EMBL" id="KIJ91475.1"/>
    </source>
</evidence>